<reference evidence="2" key="2">
    <citation type="submission" date="2016-06" db="EMBL/GenBank/DDBJ databases">
        <authorList>
            <person name="Nicholson A.C."/>
        </authorList>
    </citation>
    <scope>NUCLEOTIDE SEQUENCE [LARGE SCALE GENOMIC DNA]</scope>
    <source>
        <strain evidence="2">E6809</strain>
    </source>
</reference>
<dbReference type="PROSITE" id="PS51257">
    <property type="entry name" value="PROKAR_LIPOPROTEIN"/>
    <property type="match status" value="1"/>
</dbReference>
<dbReference type="EMBL" id="CP014339">
    <property type="protein sequence ID" value="AQX52275.1"/>
    <property type="molecule type" value="Genomic_DNA"/>
</dbReference>
<protein>
    <recommendedName>
        <fullName evidence="6">DUF4783 domain-containing protein</fullName>
    </recommendedName>
</protein>
<evidence type="ECO:0000313" key="2">
    <source>
        <dbReference type="EMBL" id="OPB53270.1"/>
    </source>
</evidence>
<dbReference type="Proteomes" id="UP000254876">
    <property type="component" value="Unassembled WGS sequence"/>
</dbReference>
<name>A0A1T3DW40_9FLAO</name>
<proteinExistence type="predicted"/>
<dbReference type="Proteomes" id="UP000189738">
    <property type="component" value="Chromosome"/>
</dbReference>
<evidence type="ECO:0000313" key="1">
    <source>
        <dbReference type="EMBL" id="AQX52275.1"/>
    </source>
</evidence>
<evidence type="ECO:0000313" key="5">
    <source>
        <dbReference type="Proteomes" id="UP000254876"/>
    </source>
</evidence>
<reference evidence="1 4" key="1">
    <citation type="submission" date="2016-02" db="EMBL/GenBank/DDBJ databases">
        <authorList>
            <person name="Nicholson A.C."/>
            <person name="Humrighouse B.W."/>
            <person name="Loparev V."/>
            <person name="Emery B."/>
            <person name="Graziano J."/>
            <person name="McQuiston J.R."/>
        </authorList>
    </citation>
    <scope>NUCLEOTIDE SEQUENCE [LARGE SCALE GENOMIC DNA]</scope>
    <source>
        <strain evidence="1 4">E6809</strain>
    </source>
</reference>
<sequence>MKALFVISLCLSLTGCAQKQKPESITKPQYPKTHMMDLSKITNEQVKSAIEALQNGDKSWYTYFTDNPEMTDDGQQVDFKSFFAKALGNEKFLNIDKVDNNGKTVYGNFKAGQWGTFRVFFKFHENATGKFERLDIGQAN</sequence>
<gene>
    <name evidence="1" type="ORF">AYC66_17015</name>
    <name evidence="2" type="ORF">BAY09_10105</name>
    <name evidence="3" type="ORF">NCTC10588_00675</name>
</gene>
<reference evidence="3 5" key="3">
    <citation type="submission" date="2018-06" db="EMBL/GenBank/DDBJ databases">
        <authorList>
            <consortium name="Pathogen Informatics"/>
            <person name="Doyle S."/>
        </authorList>
    </citation>
    <scope>NUCLEOTIDE SEQUENCE [LARGE SCALE GENOMIC DNA]</scope>
    <source>
        <strain evidence="3 5">NCTC10588</strain>
    </source>
</reference>
<accession>A0A1T3DW40</accession>
<evidence type="ECO:0008006" key="6">
    <source>
        <dbReference type="Google" id="ProtNLM"/>
    </source>
</evidence>
<dbReference type="RefSeq" id="WP_059330473.1">
    <property type="nucleotide sequence ID" value="NZ_BQKS01000010.1"/>
</dbReference>
<organism evidence="2">
    <name type="scientific">Elizabethkingia anophelis</name>
    <dbReference type="NCBI Taxonomy" id="1117645"/>
    <lineage>
        <taxon>Bacteria</taxon>
        <taxon>Pseudomonadati</taxon>
        <taxon>Bacteroidota</taxon>
        <taxon>Flavobacteriia</taxon>
        <taxon>Flavobacteriales</taxon>
        <taxon>Weeksellaceae</taxon>
        <taxon>Elizabethkingia</taxon>
    </lineage>
</organism>
<evidence type="ECO:0000313" key="3">
    <source>
        <dbReference type="EMBL" id="STC96386.1"/>
    </source>
</evidence>
<dbReference type="EMBL" id="MAHS01000001">
    <property type="protein sequence ID" value="OPB53270.1"/>
    <property type="molecule type" value="Genomic_DNA"/>
</dbReference>
<dbReference type="AlphaFoldDB" id="A0A1T3DW40"/>
<evidence type="ECO:0000313" key="4">
    <source>
        <dbReference type="Proteomes" id="UP000189738"/>
    </source>
</evidence>
<dbReference type="EMBL" id="UFYD01000001">
    <property type="protein sequence ID" value="STC96386.1"/>
    <property type="molecule type" value="Genomic_DNA"/>
</dbReference>